<dbReference type="Proteomes" id="UP000193224">
    <property type="component" value="Unassembled WGS sequence"/>
</dbReference>
<reference evidence="1 2" key="1">
    <citation type="submission" date="2017-03" db="EMBL/GenBank/DDBJ databases">
        <authorList>
            <person name="Afonso C.L."/>
            <person name="Miller P.J."/>
            <person name="Scott M.A."/>
            <person name="Spackman E."/>
            <person name="Goraichik I."/>
            <person name="Dimitrov K.M."/>
            <person name="Suarez D.L."/>
            <person name="Swayne D.E."/>
        </authorList>
    </citation>
    <scope>NUCLEOTIDE SEQUENCE [LARGE SCALE GENOMIC DNA]</scope>
    <source>
        <strain evidence="1 2">CECT 7745</strain>
    </source>
</reference>
<keyword evidence="2" id="KW-1185">Reference proteome</keyword>
<sequence>MVQVQRQAMQDFEDFDWVLGSAEEHLAMARQGSAGQLCALARCYDWYQHPETVLGWVMAQKCVDLGTALAAFLNGEPERFNYMPKRDVPEGYRGIVRLLDNICLRINSGFYLVDPNNMLADHKRINKWLAYQAEDDAEGRSGRWQLDADILEPLLKNTLRIEVPEEQKKNHSLLYDILSPAIDLATKRVIEDEPEPAKGQSLATRSS</sequence>
<dbReference type="RefSeq" id="WP_139836447.1">
    <property type="nucleotide sequence ID" value="NZ_FWXB01000013.1"/>
</dbReference>
<dbReference type="AlphaFoldDB" id="A0A1X7BUU9"/>
<dbReference type="EMBL" id="FWXB01000013">
    <property type="protein sequence ID" value="SMC13363.1"/>
    <property type="molecule type" value="Genomic_DNA"/>
</dbReference>
<organism evidence="1 2">
    <name type="scientific">Roseovarius aestuarii</name>
    <dbReference type="NCBI Taxonomy" id="475083"/>
    <lineage>
        <taxon>Bacteria</taxon>
        <taxon>Pseudomonadati</taxon>
        <taxon>Pseudomonadota</taxon>
        <taxon>Alphaproteobacteria</taxon>
        <taxon>Rhodobacterales</taxon>
        <taxon>Roseobacteraceae</taxon>
        <taxon>Roseovarius</taxon>
    </lineage>
</organism>
<accession>A0A1X7BUU9</accession>
<gene>
    <name evidence="1" type="ORF">ROA7745_03209</name>
</gene>
<evidence type="ECO:0000313" key="2">
    <source>
        <dbReference type="Proteomes" id="UP000193224"/>
    </source>
</evidence>
<dbReference type="OrthoDB" id="7739838at2"/>
<evidence type="ECO:0000313" key="1">
    <source>
        <dbReference type="EMBL" id="SMC13363.1"/>
    </source>
</evidence>
<name>A0A1X7BUU9_9RHOB</name>
<proteinExistence type="predicted"/>
<protein>
    <recommendedName>
        <fullName evidence="3">DUF4274 domain-containing protein</fullName>
    </recommendedName>
</protein>
<evidence type="ECO:0008006" key="3">
    <source>
        <dbReference type="Google" id="ProtNLM"/>
    </source>
</evidence>